<dbReference type="Pfam" id="PF00264">
    <property type="entry name" value="Tyrosinase"/>
    <property type="match status" value="1"/>
</dbReference>
<dbReference type="PANTHER" id="PTHR11474:SF125">
    <property type="entry name" value="N-ACETYL-6-HYDROXYTRYPTOPHAN OXIDASE IVOB-RELATED"/>
    <property type="match status" value="1"/>
</dbReference>
<evidence type="ECO:0000259" key="5">
    <source>
        <dbReference type="PROSITE" id="PS00498"/>
    </source>
</evidence>
<dbReference type="PROSITE" id="PS00498">
    <property type="entry name" value="TYROSINASE_2"/>
    <property type="match status" value="1"/>
</dbReference>
<evidence type="ECO:0000256" key="4">
    <source>
        <dbReference type="SAM" id="SignalP"/>
    </source>
</evidence>
<keyword evidence="2" id="KW-0560">Oxidoreductase</keyword>
<feature type="domain" description="Tyrosinase copper-binding" evidence="5">
    <location>
        <begin position="355"/>
        <end position="366"/>
    </location>
</feature>
<dbReference type="STRING" id="1116229.S3DJB8"/>
<dbReference type="InterPro" id="IPR002227">
    <property type="entry name" value="Tyrosinase_Cu-bd"/>
</dbReference>
<sequence>MKLSSTFVLWTFLSSALFAIAAPANDIRGDDDRESSDKNSKSLKSMERKYKRSIREILDKRDRNHKCNARTVSIRREWGSMSRGDRLDYIKAVQCFTKKASISNPNVVPGARNRLDDFAAAHIQETNNIHFNGNLYAWHRHFVWTYEQALRQECGYQGAQPYWDWTINADDPRLSPVFDGSKHSMGSNGKVIPHGATLLTAFGKDFTLPPGTGGGCIEKGPFSDLKVNLGVNPVILPAAATAAAVAAAATAAVGTGIAPPNITTVDARIKVNTTGINPALQYNPRCLTRDINLFWSKQTRVSDVEFVLGCPTVDCLEKRADGWEFGPDVPQPLIHAAGHFAVGGLQNDPFASPGDPVFFLHHGQFDRLWSIWQGQDLKNRVNQVGGTKTPFNEPPSAPVTPDDILAFGAIAQPVKHRDTHSTIDGQYCYMYD</sequence>
<feature type="region of interest" description="Disordered" evidence="3">
    <location>
        <begin position="28"/>
        <end position="48"/>
    </location>
</feature>
<dbReference type="HOGENOM" id="CLU_035914_0_1_1"/>
<gene>
    <name evidence="6" type="ORF">GLAREA_12218</name>
</gene>
<dbReference type="eggNOG" id="ENOG502RM4B">
    <property type="taxonomic scope" value="Eukaryota"/>
</dbReference>
<reference evidence="6 7" key="1">
    <citation type="journal article" date="2013" name="BMC Genomics">
        <title>Genomics-driven discovery of the pneumocandin biosynthetic gene cluster in the fungus Glarea lozoyensis.</title>
        <authorList>
            <person name="Chen L."/>
            <person name="Yue Q."/>
            <person name="Zhang X."/>
            <person name="Xiang M."/>
            <person name="Wang C."/>
            <person name="Li S."/>
            <person name="Che Y."/>
            <person name="Ortiz-Lopez F.J."/>
            <person name="Bills G.F."/>
            <person name="Liu X."/>
            <person name="An Z."/>
        </authorList>
    </citation>
    <scope>NUCLEOTIDE SEQUENCE [LARGE SCALE GENOMIC DNA]</scope>
    <source>
        <strain evidence="7">ATCC 20868 / MF5171</strain>
    </source>
</reference>
<keyword evidence="4" id="KW-0732">Signal</keyword>
<keyword evidence="1" id="KW-0479">Metal-binding</keyword>
<dbReference type="AlphaFoldDB" id="S3DJB8"/>
<evidence type="ECO:0000256" key="3">
    <source>
        <dbReference type="SAM" id="MobiDB-lite"/>
    </source>
</evidence>
<evidence type="ECO:0000256" key="2">
    <source>
        <dbReference type="ARBA" id="ARBA00023002"/>
    </source>
</evidence>
<dbReference type="PANTHER" id="PTHR11474">
    <property type="entry name" value="TYROSINASE FAMILY MEMBER"/>
    <property type="match status" value="1"/>
</dbReference>
<evidence type="ECO:0000313" key="7">
    <source>
        <dbReference type="Proteomes" id="UP000016922"/>
    </source>
</evidence>
<dbReference type="GeneID" id="19471259"/>
<protein>
    <submittedName>
        <fullName evidence="6">Di-copper centre-containing</fullName>
    </submittedName>
</protein>
<dbReference type="InterPro" id="IPR008922">
    <property type="entry name" value="Di-copper_centre_dom_sf"/>
</dbReference>
<dbReference type="KEGG" id="glz:GLAREA_12218"/>
<evidence type="ECO:0000313" key="6">
    <source>
        <dbReference type="EMBL" id="EPE32136.1"/>
    </source>
</evidence>
<keyword evidence="7" id="KW-1185">Reference proteome</keyword>
<dbReference type="Proteomes" id="UP000016922">
    <property type="component" value="Unassembled WGS sequence"/>
</dbReference>
<dbReference type="SUPFAM" id="SSF48056">
    <property type="entry name" value="Di-copper centre-containing domain"/>
    <property type="match status" value="1"/>
</dbReference>
<dbReference type="EMBL" id="KE145360">
    <property type="protein sequence ID" value="EPE32136.1"/>
    <property type="molecule type" value="Genomic_DNA"/>
</dbReference>
<name>S3DJB8_GLAL2</name>
<dbReference type="OMA" id="CLTRDIN"/>
<organism evidence="6 7">
    <name type="scientific">Glarea lozoyensis (strain ATCC 20868 / MF5171)</name>
    <dbReference type="NCBI Taxonomy" id="1116229"/>
    <lineage>
        <taxon>Eukaryota</taxon>
        <taxon>Fungi</taxon>
        <taxon>Dikarya</taxon>
        <taxon>Ascomycota</taxon>
        <taxon>Pezizomycotina</taxon>
        <taxon>Leotiomycetes</taxon>
        <taxon>Helotiales</taxon>
        <taxon>Helotiaceae</taxon>
        <taxon>Glarea</taxon>
    </lineage>
</organism>
<dbReference type="OrthoDB" id="6132182at2759"/>
<dbReference type="PRINTS" id="PR00092">
    <property type="entry name" value="TYROSINASE"/>
</dbReference>
<dbReference type="GO" id="GO:0046872">
    <property type="term" value="F:metal ion binding"/>
    <property type="evidence" value="ECO:0007669"/>
    <property type="project" value="UniProtKB-KW"/>
</dbReference>
<dbReference type="Gene3D" id="1.10.1280.10">
    <property type="entry name" value="Di-copper center containing domain from catechol oxidase"/>
    <property type="match status" value="1"/>
</dbReference>
<dbReference type="RefSeq" id="XP_008081191.1">
    <property type="nucleotide sequence ID" value="XM_008083000.1"/>
</dbReference>
<evidence type="ECO:0000256" key="1">
    <source>
        <dbReference type="ARBA" id="ARBA00022723"/>
    </source>
</evidence>
<dbReference type="InterPro" id="IPR050316">
    <property type="entry name" value="Tyrosinase/Hemocyanin"/>
</dbReference>
<feature type="signal peptide" evidence="4">
    <location>
        <begin position="1"/>
        <end position="21"/>
    </location>
</feature>
<accession>S3DJB8</accession>
<dbReference type="GO" id="GO:0016491">
    <property type="term" value="F:oxidoreductase activity"/>
    <property type="evidence" value="ECO:0007669"/>
    <property type="project" value="UniProtKB-KW"/>
</dbReference>
<feature type="chain" id="PRO_5004508225" evidence="4">
    <location>
        <begin position="22"/>
        <end position="432"/>
    </location>
</feature>
<proteinExistence type="predicted"/>